<comment type="caution">
    <text evidence="1">The sequence shown here is derived from an EMBL/GenBank/DDBJ whole genome shotgun (WGS) entry which is preliminary data.</text>
</comment>
<sequence>MHLKNLSFLLDFKNSDRHIIMINIIKNSKHEKVFNVR</sequence>
<proteinExistence type="predicted"/>
<evidence type="ECO:0000313" key="1">
    <source>
        <dbReference type="EMBL" id="ESU75890.1"/>
    </source>
</evidence>
<gene>
    <name evidence="1" type="ORF">WRSd3_p00042</name>
</gene>
<dbReference type="Proteomes" id="UP000017944">
    <property type="component" value="Unassembled WGS sequence"/>
</dbReference>
<keyword evidence="1" id="KW-0614">Plasmid</keyword>
<name>A0A090N919_SHIDY</name>
<protein>
    <submittedName>
        <fullName evidence="1">Uncharacterized protein</fullName>
    </submittedName>
</protein>
<geneLocation type="plasmid" evidence="1">
    <name>unnamed</name>
</geneLocation>
<organism evidence="1 2">
    <name type="scientific">Shigella dysenteriae WRSd3</name>
    <dbReference type="NCBI Taxonomy" id="1401327"/>
    <lineage>
        <taxon>Bacteria</taxon>
        <taxon>Pseudomonadati</taxon>
        <taxon>Pseudomonadota</taxon>
        <taxon>Gammaproteobacteria</taxon>
        <taxon>Enterobacterales</taxon>
        <taxon>Enterobacteriaceae</taxon>
        <taxon>Shigella</taxon>
    </lineage>
</organism>
<dbReference type="EMBL" id="AXUT01000778">
    <property type="protein sequence ID" value="ESU75890.1"/>
    <property type="molecule type" value="Genomic_DNA"/>
</dbReference>
<dbReference type="AlphaFoldDB" id="A0A090N919"/>
<accession>A0A090N919</accession>
<evidence type="ECO:0000313" key="2">
    <source>
        <dbReference type="Proteomes" id="UP000017944"/>
    </source>
</evidence>
<reference evidence="1 2" key="1">
    <citation type="submission" date="2013-10" db="EMBL/GenBank/DDBJ databases">
        <title>Draft genomes and the virulence plasmids of Sd1617 vaccine constructs: WRSd3 and WRSd5.</title>
        <authorList>
            <person name="Aksomboon Vongsawan A."/>
            <person name="Venkatesan M.M."/>
            <person name="Vaisvil B."/>
            <person name="Emel G."/>
            <person name="Kepatral V."/>
            <person name="Sethabutr O."/>
            <person name="Serichantalergs O."/>
            <person name="Mason C."/>
        </authorList>
    </citation>
    <scope>NUCLEOTIDE SEQUENCE [LARGE SCALE GENOMIC DNA]</scope>
    <source>
        <strain evidence="1 2">WRSd3</strain>
        <plasmid evidence="1">unnamed</plasmid>
    </source>
</reference>